<dbReference type="GO" id="GO:0006351">
    <property type="term" value="P:DNA-templated transcription"/>
    <property type="evidence" value="ECO:0007669"/>
    <property type="project" value="InterPro"/>
</dbReference>
<dbReference type="Pfam" id="PF04082">
    <property type="entry name" value="Fungal_trans"/>
    <property type="match status" value="1"/>
</dbReference>
<evidence type="ECO:0000259" key="9">
    <source>
        <dbReference type="PROSITE" id="PS50048"/>
    </source>
</evidence>
<dbReference type="HOGENOM" id="CLU_009617_1_0_1"/>
<dbReference type="OrthoDB" id="2283631at2759"/>
<evidence type="ECO:0000256" key="6">
    <source>
        <dbReference type="ARBA" id="ARBA00023163"/>
    </source>
</evidence>
<dbReference type="GO" id="GO:0005634">
    <property type="term" value="C:nucleus"/>
    <property type="evidence" value="ECO:0007669"/>
    <property type="project" value="UniProtKB-SubCell"/>
</dbReference>
<evidence type="ECO:0000256" key="2">
    <source>
        <dbReference type="ARBA" id="ARBA00022723"/>
    </source>
</evidence>
<dbReference type="InterPro" id="IPR051615">
    <property type="entry name" value="Transcr_Regulatory_Elem"/>
</dbReference>
<evidence type="ECO:0000256" key="7">
    <source>
        <dbReference type="ARBA" id="ARBA00023242"/>
    </source>
</evidence>
<dbReference type="SUPFAM" id="SSF57701">
    <property type="entry name" value="Zn2/Cys6 DNA-binding domain"/>
    <property type="match status" value="1"/>
</dbReference>
<keyword evidence="7" id="KW-0539">Nucleus</keyword>
<evidence type="ECO:0000313" key="10">
    <source>
        <dbReference type="EMBL" id="KEZ42352.1"/>
    </source>
</evidence>
<protein>
    <recommendedName>
        <fullName evidence="9">Zn(2)-C6 fungal-type domain-containing protein</fullName>
    </recommendedName>
</protein>
<dbReference type="AlphaFoldDB" id="A0A084G4U0"/>
<keyword evidence="5" id="KW-0238">DNA-binding</keyword>
<sequence>MSNDPAARRILPQSSQMGSFNFVPQPAPQTQKNYVFVDEHNRHKRLKVMRACEGCRRRKIKCDAATTNTWPCSACVRLKLQCVRPNGFDGSTTETTTSISSYTTVSGGATASSTPTSTSTYDPSNRTLTEASTPTAQGGYPQQSVMNATPKTGGSIYQQPAFAESQTNLFHAVQYPDAPPQPQSNVHYTTVAPPVNIVDENYASHNVFPNPPVQAGQVQGQGSSPGSYSQDSYSQPDLADLLGSLKVNEAGTAPYLRNKASFRREEEPVIEEVDDFTAVLPPMTSGKIRIPPALMPDDATAHQYLDLYFTNVHPFLPVLSKAIFYRQWNTNRQGISPLILEAIFAIGGRLADEPAQGQQWLALAAAHADAFMDVPRLSTLQALLIILKAKEGAPKKGYYYRSWMSIVQCVQMGKDLGLDEHYADHLAGKDCDSTELECRMKTRLWQTVFTLEVMIGSPQGRTDLTVDVDEVDFRLPQPVPGDDDDEFLVSRNFTYLARLVRNISRMNSVYARIKKKKDWGIDPELVQLNPSLTSWLTELPADLSITFPPDNSPAWVPSPFVGNLLSYHYLTFILLHRPQLAFCDPNDLNGKWKQHMMICYSSAKAICRLQEGILHSFGLNGLQNMLRGFSFPVYCALSCVVLHLVAMTSPDPDLNTDSRDYFQRQMRLVEQVMAAWPMPELQRQINAVREAFSMDTRKPFVLKPSFPYGSPTSSAATPPRSSPAYRPLVDPTGHISNQGSPRNLHASHISYSTQAITPPISAGPADVKNSPPMMVFSGQENHTAGMGHQMSIPEQPSWNPSRIFENWNTSFGNPQVQHPSPSSGAVNPASMKSSSSSPPDMSSYSNLPANDAITSGSQAMPSQQFTTPIPTFITPAMWQESVASVYEVGLKRAWDYDGGPSMKRH</sequence>
<feature type="compositionally biased region" description="Low complexity" evidence="8">
    <location>
        <begin position="213"/>
        <end position="234"/>
    </location>
</feature>
<dbReference type="InterPro" id="IPR007219">
    <property type="entry name" value="XnlR_reg_dom"/>
</dbReference>
<feature type="compositionally biased region" description="Polar residues" evidence="8">
    <location>
        <begin position="125"/>
        <end position="156"/>
    </location>
</feature>
<dbReference type="Gene3D" id="4.10.240.10">
    <property type="entry name" value="Zn(2)-C6 fungal-type DNA-binding domain"/>
    <property type="match status" value="1"/>
</dbReference>
<keyword evidence="2" id="KW-0479">Metal-binding</keyword>
<proteinExistence type="predicted"/>
<dbReference type="VEuPathDB" id="FungiDB:SAPIO_CDS5525"/>
<feature type="region of interest" description="Disordered" evidence="8">
    <location>
        <begin position="103"/>
        <end position="156"/>
    </location>
</feature>
<dbReference type="Proteomes" id="UP000028545">
    <property type="component" value="Unassembled WGS sequence"/>
</dbReference>
<organism evidence="10 11">
    <name type="scientific">Pseudallescheria apiosperma</name>
    <name type="common">Scedosporium apiospermum</name>
    <dbReference type="NCBI Taxonomy" id="563466"/>
    <lineage>
        <taxon>Eukaryota</taxon>
        <taxon>Fungi</taxon>
        <taxon>Dikarya</taxon>
        <taxon>Ascomycota</taxon>
        <taxon>Pezizomycotina</taxon>
        <taxon>Sordariomycetes</taxon>
        <taxon>Hypocreomycetidae</taxon>
        <taxon>Microascales</taxon>
        <taxon>Microascaceae</taxon>
        <taxon>Scedosporium</taxon>
    </lineage>
</organism>
<gene>
    <name evidence="10" type="ORF">SAPIO_CDS5525</name>
</gene>
<dbReference type="Pfam" id="PF00172">
    <property type="entry name" value="Zn_clus"/>
    <property type="match status" value="1"/>
</dbReference>
<dbReference type="PROSITE" id="PS50048">
    <property type="entry name" value="ZN2_CY6_FUNGAL_2"/>
    <property type="match status" value="1"/>
</dbReference>
<dbReference type="PANTHER" id="PTHR31313:SF79">
    <property type="entry name" value="C6 FINGER DOMAIN-CONTAINING PROTEIN"/>
    <property type="match status" value="1"/>
</dbReference>
<dbReference type="GO" id="GO:0008270">
    <property type="term" value="F:zinc ion binding"/>
    <property type="evidence" value="ECO:0007669"/>
    <property type="project" value="InterPro"/>
</dbReference>
<keyword evidence="11" id="KW-1185">Reference proteome</keyword>
<dbReference type="InterPro" id="IPR036864">
    <property type="entry name" value="Zn2-C6_fun-type_DNA-bd_sf"/>
</dbReference>
<evidence type="ECO:0000256" key="1">
    <source>
        <dbReference type="ARBA" id="ARBA00004123"/>
    </source>
</evidence>
<feature type="region of interest" description="Disordered" evidence="8">
    <location>
        <begin position="794"/>
        <end position="862"/>
    </location>
</feature>
<keyword evidence="3" id="KW-0862">Zinc</keyword>
<dbReference type="GO" id="GO:0003677">
    <property type="term" value="F:DNA binding"/>
    <property type="evidence" value="ECO:0007669"/>
    <property type="project" value="UniProtKB-KW"/>
</dbReference>
<dbReference type="EMBL" id="JOWA01000099">
    <property type="protein sequence ID" value="KEZ42352.1"/>
    <property type="molecule type" value="Genomic_DNA"/>
</dbReference>
<dbReference type="RefSeq" id="XP_016642151.1">
    <property type="nucleotide sequence ID" value="XM_016787836.1"/>
</dbReference>
<dbReference type="SMART" id="SM00906">
    <property type="entry name" value="Fungal_trans"/>
    <property type="match status" value="1"/>
</dbReference>
<dbReference type="PROSITE" id="PS00463">
    <property type="entry name" value="ZN2_CY6_FUNGAL_1"/>
    <property type="match status" value="1"/>
</dbReference>
<feature type="domain" description="Zn(2)-C6 fungal-type" evidence="9">
    <location>
        <begin position="51"/>
        <end position="84"/>
    </location>
</feature>
<keyword evidence="6" id="KW-0804">Transcription</keyword>
<dbReference type="GO" id="GO:0000981">
    <property type="term" value="F:DNA-binding transcription factor activity, RNA polymerase II-specific"/>
    <property type="evidence" value="ECO:0007669"/>
    <property type="project" value="InterPro"/>
</dbReference>
<dbReference type="PANTHER" id="PTHR31313">
    <property type="entry name" value="TY1 ENHANCER ACTIVATOR"/>
    <property type="match status" value="1"/>
</dbReference>
<feature type="compositionally biased region" description="Polar residues" evidence="8">
    <location>
        <begin position="794"/>
        <end position="825"/>
    </location>
</feature>
<reference evidence="10 11" key="1">
    <citation type="journal article" date="2014" name="Genome Announc.">
        <title>Draft genome sequence of the pathogenic fungus Scedosporium apiospermum.</title>
        <authorList>
            <person name="Vandeputte P."/>
            <person name="Ghamrawi S."/>
            <person name="Rechenmann M."/>
            <person name="Iltis A."/>
            <person name="Giraud S."/>
            <person name="Fleury M."/>
            <person name="Thornton C."/>
            <person name="Delhaes L."/>
            <person name="Meyer W."/>
            <person name="Papon N."/>
            <person name="Bouchara J.P."/>
        </authorList>
    </citation>
    <scope>NUCLEOTIDE SEQUENCE [LARGE SCALE GENOMIC DNA]</scope>
    <source>
        <strain evidence="10 11">IHEM 14462</strain>
    </source>
</reference>
<feature type="compositionally biased region" description="Polar residues" evidence="8">
    <location>
        <begin position="846"/>
        <end position="862"/>
    </location>
</feature>
<evidence type="ECO:0000256" key="3">
    <source>
        <dbReference type="ARBA" id="ARBA00022833"/>
    </source>
</evidence>
<comment type="caution">
    <text evidence="10">The sequence shown here is derived from an EMBL/GenBank/DDBJ whole genome shotgun (WGS) entry which is preliminary data.</text>
</comment>
<evidence type="ECO:0000256" key="4">
    <source>
        <dbReference type="ARBA" id="ARBA00023015"/>
    </source>
</evidence>
<dbReference type="KEGG" id="sapo:SAPIO_CDS5525"/>
<dbReference type="InterPro" id="IPR001138">
    <property type="entry name" value="Zn2Cys6_DnaBD"/>
</dbReference>
<feature type="compositionally biased region" description="Low complexity" evidence="8">
    <location>
        <begin position="830"/>
        <end position="845"/>
    </location>
</feature>
<dbReference type="OMA" id="PSHFIGN"/>
<dbReference type="SMART" id="SM00066">
    <property type="entry name" value="GAL4"/>
    <property type="match status" value="1"/>
</dbReference>
<comment type="subcellular location">
    <subcellularLocation>
        <location evidence="1">Nucleus</location>
    </subcellularLocation>
</comment>
<evidence type="ECO:0000256" key="5">
    <source>
        <dbReference type="ARBA" id="ARBA00023125"/>
    </source>
</evidence>
<feature type="region of interest" description="Disordered" evidence="8">
    <location>
        <begin position="203"/>
        <end position="234"/>
    </location>
</feature>
<evidence type="ECO:0000313" key="11">
    <source>
        <dbReference type="Proteomes" id="UP000028545"/>
    </source>
</evidence>
<dbReference type="CDD" id="cd12148">
    <property type="entry name" value="fungal_TF_MHR"/>
    <property type="match status" value="1"/>
</dbReference>
<keyword evidence="4" id="KW-0805">Transcription regulation</keyword>
<accession>A0A084G4U0</accession>
<evidence type="ECO:0000256" key="8">
    <source>
        <dbReference type="SAM" id="MobiDB-lite"/>
    </source>
</evidence>
<dbReference type="CDD" id="cd00067">
    <property type="entry name" value="GAL4"/>
    <property type="match status" value="1"/>
</dbReference>
<dbReference type="GeneID" id="27724597"/>
<name>A0A084G4U0_PSEDA</name>
<feature type="compositionally biased region" description="Low complexity" evidence="8">
    <location>
        <begin position="103"/>
        <end position="124"/>
    </location>
</feature>